<feature type="region of interest" description="Disordered" evidence="1">
    <location>
        <begin position="33"/>
        <end position="79"/>
    </location>
</feature>
<feature type="compositionally biased region" description="Basic and acidic residues" evidence="1">
    <location>
        <begin position="149"/>
        <end position="166"/>
    </location>
</feature>
<protein>
    <submittedName>
        <fullName evidence="2">Uncharacterized protein</fullName>
    </submittedName>
</protein>
<comment type="caution">
    <text evidence="2">The sequence shown here is derived from an EMBL/GenBank/DDBJ whole genome shotgun (WGS) entry which is preliminary data.</text>
</comment>
<feature type="region of interest" description="Disordered" evidence="1">
    <location>
        <begin position="87"/>
        <end position="106"/>
    </location>
</feature>
<reference evidence="2" key="2">
    <citation type="submission" date="2020-03" db="EMBL/GenBank/DDBJ databases">
        <title>Walnut 2.0.</title>
        <authorList>
            <person name="Marrano A."/>
            <person name="Britton M."/>
            <person name="Zimin A.V."/>
            <person name="Zaini P.A."/>
            <person name="Workman R."/>
            <person name="Puiu D."/>
            <person name="Bianco L."/>
            <person name="Allen B.J."/>
            <person name="Troggio M."/>
            <person name="Leslie C.A."/>
            <person name="Timp W."/>
            <person name="Dendekar A."/>
            <person name="Salzberg S.L."/>
            <person name="Neale D.B."/>
        </authorList>
    </citation>
    <scope>NUCLEOTIDE SEQUENCE</scope>
    <source>
        <tissue evidence="2">Leaves</tissue>
    </source>
</reference>
<dbReference type="AlphaFoldDB" id="A0A833WVH1"/>
<sequence length="175" mass="18330">PSPSQQTEENHADAGLTLELQLLHGKPGIAPVRWLQSDSPPPPITHHRQVRYGSSSTTCSEAPEDHPLDAAGKDRSVQVSGELGLSERAATSETRGAMLAAPEPGARPHIAVRGILRSGEGASEADGGASGRVFRGAGGGYDNGGRTAHVPDHDQHAGWGQGRDRCQPQPMGRMD</sequence>
<feature type="compositionally biased region" description="Basic and acidic residues" evidence="1">
    <location>
        <begin position="63"/>
        <end position="76"/>
    </location>
</feature>
<evidence type="ECO:0000256" key="1">
    <source>
        <dbReference type="SAM" id="MobiDB-lite"/>
    </source>
</evidence>
<feature type="non-terminal residue" evidence="2">
    <location>
        <position position="1"/>
    </location>
</feature>
<evidence type="ECO:0000313" key="3">
    <source>
        <dbReference type="Proteomes" id="UP000619265"/>
    </source>
</evidence>
<accession>A0A833WVH1</accession>
<feature type="compositionally biased region" description="Low complexity" evidence="1">
    <location>
        <begin position="118"/>
        <end position="127"/>
    </location>
</feature>
<dbReference type="Proteomes" id="UP000619265">
    <property type="component" value="Unassembled WGS sequence"/>
</dbReference>
<dbReference type="Gramene" id="Jr15_01880_p2">
    <property type="protein sequence ID" value="cds.Jr15_01880_p2"/>
    <property type="gene ID" value="Jr15_01880"/>
</dbReference>
<organism evidence="2 3">
    <name type="scientific">Juglans regia</name>
    <name type="common">English walnut</name>
    <dbReference type="NCBI Taxonomy" id="51240"/>
    <lineage>
        <taxon>Eukaryota</taxon>
        <taxon>Viridiplantae</taxon>
        <taxon>Streptophyta</taxon>
        <taxon>Embryophyta</taxon>
        <taxon>Tracheophyta</taxon>
        <taxon>Spermatophyta</taxon>
        <taxon>Magnoliopsida</taxon>
        <taxon>eudicotyledons</taxon>
        <taxon>Gunneridae</taxon>
        <taxon>Pentapetalae</taxon>
        <taxon>rosids</taxon>
        <taxon>fabids</taxon>
        <taxon>Fagales</taxon>
        <taxon>Juglandaceae</taxon>
        <taxon>Juglans</taxon>
    </lineage>
</organism>
<dbReference type="EMBL" id="LIHL02000015">
    <property type="protein sequence ID" value="KAF5444626.1"/>
    <property type="molecule type" value="Genomic_DNA"/>
</dbReference>
<proteinExistence type="predicted"/>
<reference evidence="2" key="1">
    <citation type="submission" date="2015-10" db="EMBL/GenBank/DDBJ databases">
        <authorList>
            <person name="Martinez-Garcia P.J."/>
            <person name="Crepeau M.W."/>
            <person name="Puiu D."/>
            <person name="Gonzalez-Ibeas D."/>
            <person name="Whalen J."/>
            <person name="Stevens K."/>
            <person name="Paul R."/>
            <person name="Butterfield T."/>
            <person name="Britton M."/>
            <person name="Reagan R."/>
            <person name="Chakraborty S."/>
            <person name="Walawage S.L."/>
            <person name="Vasquez-Gross H.A."/>
            <person name="Cardeno C."/>
            <person name="Famula R."/>
            <person name="Pratt K."/>
            <person name="Kuruganti S."/>
            <person name="Aradhya M.K."/>
            <person name="Leslie C.A."/>
            <person name="Dandekar A.M."/>
            <person name="Salzberg S.L."/>
            <person name="Wegrzyn J.L."/>
            <person name="Langley C.H."/>
            <person name="Neale D.B."/>
        </authorList>
    </citation>
    <scope>NUCLEOTIDE SEQUENCE</scope>
    <source>
        <tissue evidence="2">Leaves</tissue>
    </source>
</reference>
<gene>
    <name evidence="2" type="ORF">F2P56_033746</name>
</gene>
<name>A0A833WVH1_JUGRE</name>
<evidence type="ECO:0000313" key="2">
    <source>
        <dbReference type="EMBL" id="KAF5444626.1"/>
    </source>
</evidence>
<feature type="region of interest" description="Disordered" evidence="1">
    <location>
        <begin position="117"/>
        <end position="175"/>
    </location>
</feature>